<protein>
    <submittedName>
        <fullName evidence="3">Uncharacterized protein</fullName>
    </submittedName>
</protein>
<keyword evidence="4" id="KW-1185">Reference proteome</keyword>
<evidence type="ECO:0000256" key="2">
    <source>
        <dbReference type="SAM" id="SignalP"/>
    </source>
</evidence>
<reference evidence="3 4" key="1">
    <citation type="journal article" date="2011" name="J. Bacteriol.">
        <title>Genome sequence of Salinisphaera shabanensis, a gammaproteobacterium from the harsh, variable environment of the brine-seawater interface of the Shaban Deep in the Red Sea.</title>
        <authorList>
            <person name="Antunes A."/>
            <person name="Alam I."/>
            <person name="Bajic V.B."/>
            <person name="Stingl U."/>
        </authorList>
    </citation>
    <scope>NUCLEOTIDE SEQUENCE [LARGE SCALE GENOMIC DNA]</scope>
    <source>
        <strain evidence="3 4">E1L3A</strain>
    </source>
</reference>
<dbReference type="OrthoDB" id="10009711at2"/>
<gene>
    <name evidence="3" type="ORF">SSPSH_000659</name>
</gene>
<dbReference type="AlphaFoldDB" id="U2FXK7"/>
<evidence type="ECO:0000313" key="4">
    <source>
        <dbReference type="Proteomes" id="UP000006242"/>
    </source>
</evidence>
<feature type="region of interest" description="Disordered" evidence="1">
    <location>
        <begin position="118"/>
        <end position="171"/>
    </location>
</feature>
<reference evidence="3 4" key="2">
    <citation type="journal article" date="2013" name="PLoS ONE">
        <title>INDIGO - INtegrated Data Warehouse of MIcrobial GenOmes with Examples from the Red Sea Extremophiles.</title>
        <authorList>
            <person name="Alam I."/>
            <person name="Antunes A."/>
            <person name="Kamau A.A."/>
            <person name="Ba Alawi W."/>
            <person name="Kalkatawi M."/>
            <person name="Stingl U."/>
            <person name="Bajic V.B."/>
        </authorList>
    </citation>
    <scope>NUCLEOTIDE SEQUENCE [LARGE SCALE GENOMIC DNA]</scope>
    <source>
        <strain evidence="3 4">E1L3A</strain>
    </source>
</reference>
<evidence type="ECO:0000313" key="3">
    <source>
        <dbReference type="EMBL" id="ERJ20549.1"/>
    </source>
</evidence>
<feature type="signal peptide" evidence="2">
    <location>
        <begin position="1"/>
        <end position="24"/>
    </location>
</feature>
<dbReference type="Proteomes" id="UP000006242">
    <property type="component" value="Unassembled WGS sequence"/>
</dbReference>
<organism evidence="3 4">
    <name type="scientific">Salinisphaera shabanensis E1L3A</name>
    <dbReference type="NCBI Taxonomy" id="1033802"/>
    <lineage>
        <taxon>Bacteria</taxon>
        <taxon>Pseudomonadati</taxon>
        <taxon>Pseudomonadota</taxon>
        <taxon>Gammaproteobacteria</taxon>
        <taxon>Salinisphaerales</taxon>
        <taxon>Salinisphaeraceae</taxon>
        <taxon>Salinisphaera</taxon>
    </lineage>
</organism>
<comment type="caution">
    <text evidence="3">The sequence shown here is derived from an EMBL/GenBank/DDBJ whole genome shotgun (WGS) entry which is preliminary data.</text>
</comment>
<name>U2FXK7_9GAMM</name>
<accession>U2FXK7</accession>
<sequence length="171" mass="19341">MWPKILKRAAVLTGLFAMASTVAAADNSGIVIIDQQHRSTPFGSYNSQRRTEVYGPSGGFRYEEYQTPVQPVYPQYRNRHRGGYAYGPSYRGKGRVFEHNGASGRYGAPAAPGVYGWGQTGDRNYRGDRHGRDDRRHRNYDRSYNERREMGTGRAVQPARRAVQPAERAIK</sequence>
<feature type="chain" id="PRO_5004626361" evidence="2">
    <location>
        <begin position="25"/>
        <end position="171"/>
    </location>
</feature>
<proteinExistence type="predicted"/>
<dbReference type="RefSeq" id="WP_021031353.1">
    <property type="nucleotide sequence ID" value="NZ_AFNV02000003.1"/>
</dbReference>
<feature type="compositionally biased region" description="Basic and acidic residues" evidence="1">
    <location>
        <begin position="123"/>
        <end position="151"/>
    </location>
</feature>
<dbReference type="EMBL" id="AFNV02000003">
    <property type="protein sequence ID" value="ERJ20549.1"/>
    <property type="molecule type" value="Genomic_DNA"/>
</dbReference>
<keyword evidence="2" id="KW-0732">Signal</keyword>
<evidence type="ECO:0000256" key="1">
    <source>
        <dbReference type="SAM" id="MobiDB-lite"/>
    </source>
</evidence>
<dbReference type="STRING" id="1033802.SSPSH_000659"/>